<dbReference type="NCBIfam" id="TIGR02593">
    <property type="entry name" value="CRISPR_cas5"/>
    <property type="match status" value="1"/>
</dbReference>
<keyword evidence="4" id="KW-1185">Reference proteome</keyword>
<name>A0A7Z9BVA2_9CYAN</name>
<dbReference type="PIRSF" id="PIRSF029950">
    <property type="entry name" value="Cas_CT1134"/>
    <property type="match status" value="1"/>
</dbReference>
<reference evidence="3" key="1">
    <citation type="submission" date="2019-10" db="EMBL/GenBank/DDBJ databases">
        <authorList>
            <consortium name="Genoscope - CEA"/>
            <person name="William W."/>
        </authorList>
    </citation>
    <scope>NUCLEOTIDE SEQUENCE [LARGE SCALE GENOMIC DNA]</scope>
    <source>
        <strain evidence="3">BBR_PRJEB10994</strain>
    </source>
</reference>
<accession>A0A7Z9BVA2</accession>
<gene>
    <name evidence="3" type="ORF">PL9631_710012</name>
</gene>
<dbReference type="Proteomes" id="UP000182190">
    <property type="component" value="Unassembled WGS sequence"/>
</dbReference>
<proteinExistence type="inferred from homology"/>
<comment type="function">
    <text evidence="2">CRISPR (clustered regularly interspaced short palindromic repeat) is an adaptive immune system that provides protection against mobile genetic elements (viruses, transposable elements and conjugative plasmids). CRISPR clusters contain spacers, sequences complementary to antecedent mobile elements, and target invading nucleic acids. CRISPR clusters are transcribed and processed into CRISPR RNA (crRNA).</text>
</comment>
<dbReference type="InterPro" id="IPR013422">
    <property type="entry name" value="CRISPR-assoc_prot_Cas5_N"/>
</dbReference>
<dbReference type="AlphaFoldDB" id="A0A7Z9BVA2"/>
<keyword evidence="2" id="KW-0540">Nuclease</keyword>
<keyword evidence="1 2" id="KW-0051">Antiviral defense</keyword>
<dbReference type="GO" id="GO:0016787">
    <property type="term" value="F:hydrolase activity"/>
    <property type="evidence" value="ECO:0007669"/>
    <property type="project" value="UniProtKB-KW"/>
</dbReference>
<evidence type="ECO:0000256" key="2">
    <source>
        <dbReference type="PIRNR" id="PIRNR029950"/>
    </source>
</evidence>
<evidence type="ECO:0000313" key="3">
    <source>
        <dbReference type="EMBL" id="VXD23211.1"/>
    </source>
</evidence>
<keyword evidence="2" id="KW-0694">RNA-binding</keyword>
<dbReference type="EC" id="3.1.-.-" evidence="2"/>
<dbReference type="GO" id="GO:0004519">
    <property type="term" value="F:endonuclease activity"/>
    <property type="evidence" value="ECO:0007669"/>
    <property type="project" value="UniProtKB-UniRule"/>
</dbReference>
<evidence type="ECO:0000313" key="4">
    <source>
        <dbReference type="Proteomes" id="UP000182190"/>
    </source>
</evidence>
<dbReference type="InterPro" id="IPR021124">
    <property type="entry name" value="CRISPR-assoc_prot_Cas5"/>
</dbReference>
<evidence type="ECO:0000256" key="1">
    <source>
        <dbReference type="ARBA" id="ARBA00023118"/>
    </source>
</evidence>
<keyword evidence="2" id="KW-0378">Hydrolase</keyword>
<comment type="caution">
    <text evidence="3">The sequence shown here is derived from an EMBL/GenBank/DDBJ whole genome shotgun (WGS) entry which is preliminary data.</text>
</comment>
<comment type="similarity">
    <text evidence="2">Belongs to the CRISPR-associated protein Cas5 family. Subtype I-C/Dvulg subfamily.</text>
</comment>
<sequence>MRLKVWGDLALFTRPETKAEPYSYPILTPSAAEGILKAIFWKPEITYSIEAITVLNPIRYQSLFRNMGQSKIAVSTVKTWATQNPSGRYLINEDRSQRNHVVLKNVAYIIDFSLHLTTKATEPIDKYHALCAKRIERGQCFKQPCLGVREFTANFSFPDGDEQIHPELLGTFNFGQILKKMHFVQDPKGNVEWKDHESQKLVKGRVLPEFFEAIMRDGVVRC</sequence>
<dbReference type="OrthoDB" id="5621871at2"/>
<dbReference type="RefSeq" id="WP_083621095.1">
    <property type="nucleotide sequence ID" value="NZ_LR735016.1"/>
</dbReference>
<dbReference type="GO" id="GO:0051607">
    <property type="term" value="P:defense response to virus"/>
    <property type="evidence" value="ECO:0007669"/>
    <property type="project" value="UniProtKB-UniRule"/>
</dbReference>
<dbReference type="InterPro" id="IPR010155">
    <property type="entry name" value="CRISPR-assoc_prot_Cas5d"/>
</dbReference>
<keyword evidence="2" id="KW-0255">Endonuclease</keyword>
<dbReference type="Pfam" id="PF09704">
    <property type="entry name" value="Cas_Cas5d"/>
    <property type="match status" value="1"/>
</dbReference>
<dbReference type="GO" id="GO:0043571">
    <property type="term" value="P:maintenance of CRISPR repeat elements"/>
    <property type="evidence" value="ECO:0007669"/>
    <property type="project" value="UniProtKB-UniRule"/>
</dbReference>
<dbReference type="NCBIfam" id="TIGR01876">
    <property type="entry name" value="cas_Cas5d"/>
    <property type="match status" value="1"/>
</dbReference>
<dbReference type="GO" id="GO:0003723">
    <property type="term" value="F:RNA binding"/>
    <property type="evidence" value="ECO:0007669"/>
    <property type="project" value="UniProtKB-UniRule"/>
</dbReference>
<dbReference type="EMBL" id="CZCS02000214">
    <property type="protein sequence ID" value="VXD23211.1"/>
    <property type="molecule type" value="Genomic_DNA"/>
</dbReference>
<dbReference type="Gene3D" id="3.30.70.2660">
    <property type="match status" value="1"/>
</dbReference>
<protein>
    <recommendedName>
        <fullName evidence="2">pre-crRNA processing endonuclease</fullName>
        <ecNumber evidence="2">3.1.-.-</ecNumber>
    </recommendedName>
</protein>
<organism evidence="3 4">
    <name type="scientific">Planktothrix paucivesiculata PCC 9631</name>
    <dbReference type="NCBI Taxonomy" id="671071"/>
    <lineage>
        <taxon>Bacteria</taxon>
        <taxon>Bacillati</taxon>
        <taxon>Cyanobacteriota</taxon>
        <taxon>Cyanophyceae</taxon>
        <taxon>Oscillatoriophycideae</taxon>
        <taxon>Oscillatoriales</taxon>
        <taxon>Microcoleaceae</taxon>
        <taxon>Planktothrix</taxon>
    </lineage>
</organism>